<comment type="similarity">
    <text evidence="1">Belongs to the cytochrome P450 family.</text>
</comment>
<keyword evidence="2" id="KW-0479">Metal-binding</keyword>
<dbReference type="PANTHER" id="PTHR47955:SF15">
    <property type="entry name" value="CYTOCHROME P450 71A2-LIKE"/>
    <property type="match status" value="1"/>
</dbReference>
<sequence>MNKMSVLRLLSVKRVQSFRYIREEEVALLIEKISHACQLCNSINLSELLTIISGNLISRAAFSSKFEEEDDNSRRIGPLTRVVMSLLGIILDMFIGGSDMKAITVEWSMTELIRNPKVMRKAQEEVRRVVGKKFKFEEDDIPQMAYLKAVTKETLRLHPPAPFLIPRESTRAINANGYHIPAKTRVFIDVWAIQRAVEGQRTQNGRRLERKAH</sequence>
<dbReference type="GO" id="GO:0005506">
    <property type="term" value="F:iron ion binding"/>
    <property type="evidence" value="ECO:0007669"/>
    <property type="project" value="InterPro"/>
</dbReference>
<dbReference type="GO" id="GO:0016705">
    <property type="term" value="F:oxidoreductase activity, acting on paired donors, with incorporation or reduction of molecular oxygen"/>
    <property type="evidence" value="ECO:0007669"/>
    <property type="project" value="InterPro"/>
</dbReference>
<dbReference type="SUPFAM" id="SSF48264">
    <property type="entry name" value="Cytochrome P450"/>
    <property type="match status" value="1"/>
</dbReference>
<dbReference type="Proteomes" id="UP000189703">
    <property type="component" value="Unplaced"/>
</dbReference>
<reference evidence="5" key="1">
    <citation type="submission" date="2025-08" db="UniProtKB">
        <authorList>
            <consortium name="RefSeq"/>
        </authorList>
    </citation>
    <scope>IDENTIFICATION</scope>
</reference>
<dbReference type="PANTHER" id="PTHR47955">
    <property type="entry name" value="CYTOCHROME P450 FAMILY 71 PROTEIN"/>
    <property type="match status" value="1"/>
</dbReference>
<dbReference type="KEGG" id="nnu:104596876"/>
<name>A0A1U8Q336_NELNU</name>
<dbReference type="GO" id="GO:0004497">
    <property type="term" value="F:monooxygenase activity"/>
    <property type="evidence" value="ECO:0007669"/>
    <property type="project" value="InterPro"/>
</dbReference>
<evidence type="ECO:0000256" key="3">
    <source>
        <dbReference type="ARBA" id="ARBA00023004"/>
    </source>
</evidence>
<evidence type="ECO:0000256" key="2">
    <source>
        <dbReference type="ARBA" id="ARBA00022723"/>
    </source>
</evidence>
<evidence type="ECO:0000313" key="5">
    <source>
        <dbReference type="RefSeq" id="XP_019053218.1"/>
    </source>
</evidence>
<keyword evidence="4" id="KW-1185">Reference proteome</keyword>
<dbReference type="OMA" id="QHEERRH"/>
<dbReference type="GO" id="GO:0020037">
    <property type="term" value="F:heme binding"/>
    <property type="evidence" value="ECO:0007669"/>
    <property type="project" value="InterPro"/>
</dbReference>
<dbReference type="GeneID" id="104596876"/>
<dbReference type="Pfam" id="PF00067">
    <property type="entry name" value="p450"/>
    <property type="match status" value="1"/>
</dbReference>
<dbReference type="AlphaFoldDB" id="A0A1U8Q336"/>
<keyword evidence="3" id="KW-0408">Iron</keyword>
<dbReference type="Gene3D" id="1.10.630.10">
    <property type="entry name" value="Cytochrome P450"/>
    <property type="match status" value="1"/>
</dbReference>
<proteinExistence type="inferred from homology"/>
<dbReference type="InterPro" id="IPR001128">
    <property type="entry name" value="Cyt_P450"/>
</dbReference>
<accession>A0A1U8Q336</accession>
<dbReference type="OrthoDB" id="2789670at2759"/>
<organism evidence="4 5">
    <name type="scientific">Nelumbo nucifera</name>
    <name type="common">Sacred lotus</name>
    <dbReference type="NCBI Taxonomy" id="4432"/>
    <lineage>
        <taxon>Eukaryota</taxon>
        <taxon>Viridiplantae</taxon>
        <taxon>Streptophyta</taxon>
        <taxon>Embryophyta</taxon>
        <taxon>Tracheophyta</taxon>
        <taxon>Spermatophyta</taxon>
        <taxon>Magnoliopsida</taxon>
        <taxon>Proteales</taxon>
        <taxon>Nelumbonaceae</taxon>
        <taxon>Nelumbo</taxon>
    </lineage>
</organism>
<protein>
    <submittedName>
        <fullName evidence="5">Cytochrome P450 71A1-like</fullName>
    </submittedName>
</protein>
<dbReference type="InterPro" id="IPR036396">
    <property type="entry name" value="Cyt_P450_sf"/>
</dbReference>
<evidence type="ECO:0000313" key="4">
    <source>
        <dbReference type="Proteomes" id="UP000189703"/>
    </source>
</evidence>
<gene>
    <name evidence="5" type="primary">LOC104596876</name>
</gene>
<dbReference type="RefSeq" id="XP_019053218.1">
    <property type="nucleotide sequence ID" value="XM_019197673.1"/>
</dbReference>
<dbReference type="InParanoid" id="A0A1U8Q336"/>
<evidence type="ECO:0000256" key="1">
    <source>
        <dbReference type="ARBA" id="ARBA00010617"/>
    </source>
</evidence>